<proteinExistence type="predicted"/>
<evidence type="ECO:0000313" key="1">
    <source>
        <dbReference type="EMBL" id="CAB4147737.1"/>
    </source>
</evidence>
<sequence length="138" mass="16184">MITNECLVGCTKKAHHKNCNGAYQPFHLDLTRYERIEDEMYEQLQPEAQDERAIDIEKVITDFDLNTIVKHKEYYEKYYLVNFAIKELGVTINKMSELLKVNSSKIKAYLNSHKAVEECHWYHIKTSKIEGVLKSIKG</sequence>
<organism evidence="1">
    <name type="scientific">uncultured Caudovirales phage</name>
    <dbReference type="NCBI Taxonomy" id="2100421"/>
    <lineage>
        <taxon>Viruses</taxon>
        <taxon>Duplodnaviria</taxon>
        <taxon>Heunggongvirae</taxon>
        <taxon>Uroviricota</taxon>
        <taxon>Caudoviricetes</taxon>
        <taxon>Peduoviridae</taxon>
        <taxon>Maltschvirus</taxon>
        <taxon>Maltschvirus maltsch</taxon>
    </lineage>
</organism>
<reference evidence="1" key="1">
    <citation type="submission" date="2020-04" db="EMBL/GenBank/DDBJ databases">
        <authorList>
            <person name="Chiriac C."/>
            <person name="Salcher M."/>
            <person name="Ghai R."/>
            <person name="Kavagutti S V."/>
        </authorList>
    </citation>
    <scope>NUCLEOTIDE SEQUENCE</scope>
</reference>
<gene>
    <name evidence="1" type="ORF">UFOVP514_43</name>
</gene>
<name>A0A6J5MPU6_9CAUD</name>
<dbReference type="EMBL" id="LR796477">
    <property type="protein sequence ID" value="CAB4147737.1"/>
    <property type="molecule type" value="Genomic_DNA"/>
</dbReference>
<accession>A0A6J5MPU6</accession>
<protein>
    <submittedName>
        <fullName evidence="1">Uncharacterized protein</fullName>
    </submittedName>
</protein>